<evidence type="ECO:0000313" key="1">
    <source>
        <dbReference type="EMBL" id="KAG5668642.1"/>
    </source>
</evidence>
<name>A0A9J6BFZ7_POLVA</name>
<dbReference type="EMBL" id="JADBJN010000004">
    <property type="protein sequence ID" value="KAG5668642.1"/>
    <property type="molecule type" value="Genomic_DNA"/>
</dbReference>
<proteinExistence type="predicted"/>
<dbReference type="Proteomes" id="UP001107558">
    <property type="component" value="Chromosome 4"/>
</dbReference>
<gene>
    <name evidence="1" type="ORF">PVAND_016577</name>
</gene>
<reference evidence="1" key="1">
    <citation type="submission" date="2021-03" db="EMBL/GenBank/DDBJ databases">
        <title>Chromosome level genome of the anhydrobiotic midge Polypedilum vanderplanki.</title>
        <authorList>
            <person name="Yoshida Y."/>
            <person name="Kikawada T."/>
            <person name="Gusev O."/>
        </authorList>
    </citation>
    <scope>NUCLEOTIDE SEQUENCE</scope>
    <source>
        <strain evidence="1">NIAS01</strain>
        <tissue evidence="1">Whole body or cell culture</tissue>
    </source>
</reference>
<comment type="caution">
    <text evidence="1">The sequence shown here is derived from an EMBL/GenBank/DDBJ whole genome shotgun (WGS) entry which is preliminary data.</text>
</comment>
<evidence type="ECO:0000313" key="2">
    <source>
        <dbReference type="Proteomes" id="UP001107558"/>
    </source>
</evidence>
<sequence>MTISILFGGMFFSFKYTSPQKEHHHHKPEKHTMMDEGQTHEVGHVVEEHEKEPNLELLALTTVDFLIRSYMTLCVYSLLIKFKGERVESGFMNGSDKQRLSYGSGTGSMDKITDNCSIINER</sequence>
<keyword evidence="2" id="KW-1185">Reference proteome</keyword>
<dbReference type="AlphaFoldDB" id="A0A9J6BFZ7"/>
<accession>A0A9J6BFZ7</accession>
<organism evidence="1 2">
    <name type="scientific">Polypedilum vanderplanki</name>
    <name type="common">Sleeping chironomid midge</name>
    <dbReference type="NCBI Taxonomy" id="319348"/>
    <lineage>
        <taxon>Eukaryota</taxon>
        <taxon>Metazoa</taxon>
        <taxon>Ecdysozoa</taxon>
        <taxon>Arthropoda</taxon>
        <taxon>Hexapoda</taxon>
        <taxon>Insecta</taxon>
        <taxon>Pterygota</taxon>
        <taxon>Neoptera</taxon>
        <taxon>Endopterygota</taxon>
        <taxon>Diptera</taxon>
        <taxon>Nematocera</taxon>
        <taxon>Chironomoidea</taxon>
        <taxon>Chironomidae</taxon>
        <taxon>Chironominae</taxon>
        <taxon>Polypedilum</taxon>
        <taxon>Polypedilum</taxon>
    </lineage>
</organism>
<protein>
    <submittedName>
        <fullName evidence="1">Uncharacterized protein</fullName>
    </submittedName>
</protein>